<evidence type="ECO:0000259" key="1">
    <source>
        <dbReference type="Pfam" id="PF00535"/>
    </source>
</evidence>
<evidence type="ECO:0000313" key="3">
    <source>
        <dbReference type="Proteomes" id="UP000320513"/>
    </source>
</evidence>
<dbReference type="Proteomes" id="UP000320513">
    <property type="component" value="Unassembled WGS sequence"/>
</dbReference>
<dbReference type="CDD" id="cd00761">
    <property type="entry name" value="Glyco_tranf_GTA_type"/>
    <property type="match status" value="1"/>
</dbReference>
<dbReference type="Gene3D" id="3.90.550.10">
    <property type="entry name" value="Spore Coat Polysaccharide Biosynthesis Protein SpsA, Chain A"/>
    <property type="match status" value="1"/>
</dbReference>
<dbReference type="InterPro" id="IPR001173">
    <property type="entry name" value="Glyco_trans_2-like"/>
</dbReference>
<dbReference type="SUPFAM" id="SSF53448">
    <property type="entry name" value="Nucleotide-diphospho-sugar transferases"/>
    <property type="match status" value="1"/>
</dbReference>
<proteinExistence type="predicted"/>
<sequence length="307" mass="34802">MYNNGATIERCLRSILQQDGVDFEIVVVDDASTDDGAAIAVRMLRPGDRLIYGKPRAGLNGNHNRCLEYAHGTCIQFVHGDDWLLPGALSTLSGYFDDPNVGLAFAPRHVKTDDLKWLRRCGNPPGHFWGLKEYNDGPWLVTQMMLQGGKGNWIGEPTCVMFRRELALEVGGLRDDIFQLVDLDFWYRLMLRSAVCFVPRELSVRSHSGGTETARNVTTRRWWLDHLRILSWLIVDSASPAAVRIMSTFLWPPAWLVAMGEVMLFGPQRWSRLKILAQAPYREFAHARRLRDDPSRPAAVLPASRRS</sequence>
<dbReference type="PANTHER" id="PTHR43685:SF11">
    <property type="entry name" value="GLYCOSYLTRANSFERASE TAGX-RELATED"/>
    <property type="match status" value="1"/>
</dbReference>
<dbReference type="InterPro" id="IPR050834">
    <property type="entry name" value="Glycosyltransf_2"/>
</dbReference>
<dbReference type="OrthoDB" id="3177103at2"/>
<dbReference type="PANTHER" id="PTHR43685">
    <property type="entry name" value="GLYCOSYLTRANSFERASE"/>
    <property type="match status" value="1"/>
</dbReference>
<organism evidence="2 3">
    <name type="scientific">Mycobacterium helveticum</name>
    <dbReference type="NCBI Taxonomy" id="2592811"/>
    <lineage>
        <taxon>Bacteria</taxon>
        <taxon>Bacillati</taxon>
        <taxon>Actinomycetota</taxon>
        <taxon>Actinomycetes</taxon>
        <taxon>Mycobacteriales</taxon>
        <taxon>Mycobacteriaceae</taxon>
        <taxon>Mycobacterium</taxon>
    </lineage>
</organism>
<dbReference type="Pfam" id="PF00535">
    <property type="entry name" value="Glycos_transf_2"/>
    <property type="match status" value="1"/>
</dbReference>
<comment type="caution">
    <text evidence="2">The sequence shown here is derived from an EMBL/GenBank/DDBJ whole genome shotgun (WGS) entry which is preliminary data.</text>
</comment>
<name>A0A557XW46_9MYCO</name>
<protein>
    <submittedName>
        <fullName evidence="2">Glycosyltransferase</fullName>
    </submittedName>
</protein>
<keyword evidence="2" id="KW-0808">Transferase</keyword>
<accession>A0A557XW46</accession>
<dbReference type="AlphaFoldDB" id="A0A557XW46"/>
<evidence type="ECO:0000313" key="2">
    <source>
        <dbReference type="EMBL" id="TVS90259.1"/>
    </source>
</evidence>
<dbReference type="GO" id="GO:0016740">
    <property type="term" value="F:transferase activity"/>
    <property type="evidence" value="ECO:0007669"/>
    <property type="project" value="UniProtKB-KW"/>
</dbReference>
<dbReference type="EMBL" id="VMQU01000034">
    <property type="protein sequence ID" value="TVS90259.1"/>
    <property type="molecule type" value="Genomic_DNA"/>
</dbReference>
<reference evidence="2 3" key="1">
    <citation type="submission" date="2019-07" db="EMBL/GenBank/DDBJ databases">
        <title>New Mycobacterium species.</title>
        <authorList>
            <person name="Tortoli E."/>
            <person name="Ghielmetti G."/>
            <person name="Friedel U."/>
            <person name="Trovato A."/>
        </authorList>
    </citation>
    <scope>NUCLEOTIDE SEQUENCE [LARGE SCALE GENOMIC DNA]</scope>
    <source>
        <strain evidence="2 3">16-83</strain>
    </source>
</reference>
<feature type="domain" description="Glycosyltransferase 2-like" evidence="1">
    <location>
        <begin position="1"/>
        <end position="167"/>
    </location>
</feature>
<keyword evidence="3" id="KW-1185">Reference proteome</keyword>
<dbReference type="InterPro" id="IPR029044">
    <property type="entry name" value="Nucleotide-diphossugar_trans"/>
</dbReference>
<gene>
    <name evidence="2" type="ORF">FPZ47_10310</name>
</gene>